<comment type="caution">
    <text evidence="3">The sequence shown here is derived from an EMBL/GenBank/DDBJ whole genome shotgun (WGS) entry which is preliminary data.</text>
</comment>
<feature type="coiled-coil region" evidence="1">
    <location>
        <begin position="161"/>
        <end position="188"/>
    </location>
</feature>
<dbReference type="AlphaFoldDB" id="A0A1Q9E4R5"/>
<accession>A0A1Q9E4R5</accession>
<feature type="coiled-coil region" evidence="1">
    <location>
        <begin position="91"/>
        <end position="118"/>
    </location>
</feature>
<organism evidence="3 4">
    <name type="scientific">Symbiodinium microadriaticum</name>
    <name type="common">Dinoflagellate</name>
    <name type="synonym">Zooxanthella microadriatica</name>
    <dbReference type="NCBI Taxonomy" id="2951"/>
    <lineage>
        <taxon>Eukaryota</taxon>
        <taxon>Sar</taxon>
        <taxon>Alveolata</taxon>
        <taxon>Dinophyceae</taxon>
        <taxon>Suessiales</taxon>
        <taxon>Symbiodiniaceae</taxon>
        <taxon>Symbiodinium</taxon>
    </lineage>
</organism>
<name>A0A1Q9E4R5_SYMMI</name>
<reference evidence="3 4" key="1">
    <citation type="submission" date="2016-02" db="EMBL/GenBank/DDBJ databases">
        <title>Genome analysis of coral dinoflagellate symbionts highlights evolutionary adaptations to a symbiotic lifestyle.</title>
        <authorList>
            <person name="Aranda M."/>
            <person name="Li Y."/>
            <person name="Liew Y.J."/>
            <person name="Baumgarten S."/>
            <person name="Simakov O."/>
            <person name="Wilson M."/>
            <person name="Piel J."/>
            <person name="Ashoor H."/>
            <person name="Bougouffa S."/>
            <person name="Bajic V.B."/>
            <person name="Ryu T."/>
            <person name="Ravasi T."/>
            <person name="Bayer T."/>
            <person name="Micklem G."/>
            <person name="Kim H."/>
            <person name="Bhak J."/>
            <person name="Lajeunesse T.C."/>
            <person name="Voolstra C.R."/>
        </authorList>
    </citation>
    <scope>NUCLEOTIDE SEQUENCE [LARGE SCALE GENOMIC DNA]</scope>
    <source>
        <strain evidence="3 4">CCMP2467</strain>
    </source>
</reference>
<feature type="compositionally biased region" description="Basic and acidic residues" evidence="2">
    <location>
        <begin position="29"/>
        <end position="45"/>
    </location>
</feature>
<dbReference type="EMBL" id="LSRX01000265">
    <property type="protein sequence ID" value="OLQ02393.1"/>
    <property type="molecule type" value="Genomic_DNA"/>
</dbReference>
<evidence type="ECO:0000313" key="4">
    <source>
        <dbReference type="Proteomes" id="UP000186817"/>
    </source>
</evidence>
<gene>
    <name evidence="3" type="ORF">AK812_SmicGene14775</name>
</gene>
<dbReference type="OrthoDB" id="10431914at2759"/>
<evidence type="ECO:0000256" key="1">
    <source>
        <dbReference type="SAM" id="Coils"/>
    </source>
</evidence>
<proteinExistence type="predicted"/>
<feature type="region of interest" description="Disordered" evidence="2">
    <location>
        <begin position="1"/>
        <end position="65"/>
    </location>
</feature>
<keyword evidence="4" id="KW-1185">Reference proteome</keyword>
<evidence type="ECO:0000313" key="3">
    <source>
        <dbReference type="EMBL" id="OLQ02393.1"/>
    </source>
</evidence>
<keyword evidence="1" id="KW-0175">Coiled coil</keyword>
<feature type="compositionally biased region" description="Basic and acidic residues" evidence="2">
    <location>
        <begin position="53"/>
        <end position="65"/>
    </location>
</feature>
<sequence length="365" mass="41372">MTDPEELRSFDALAMYAPPLSTHSQSGKPHADEPGAKWPRRDKGNAGKGRGTPKREREGPFESGLFDDRYYEPSYSGHWHSWRSGPHNAEIERLQTQITQLQRAVIRHEDALNLMRQEVSFVIYFRIGVDASIIPAIYRAQAGWRELQRTQPSKISAPMRNDLFECVLKELHRRLKHLEEEASQEARDHLIRAGWLLTNGSTDVSQWQWTYLSWDPARRMLIVNRDRTALPHQRVLDAIGMLMSGAAKPEALTRFQPFRQVTQQMTGESVRFALQYPFLGELARSMYASTLELRNSASTQVVAAQFKIERGDRAGLIKHIARYFAASFAGADGPAPRLRVAFAELAAPIIQTRSILDRQGAGIAL</sequence>
<evidence type="ECO:0000256" key="2">
    <source>
        <dbReference type="SAM" id="MobiDB-lite"/>
    </source>
</evidence>
<dbReference type="Proteomes" id="UP000186817">
    <property type="component" value="Unassembled WGS sequence"/>
</dbReference>
<protein>
    <submittedName>
        <fullName evidence="3">Uncharacterized protein</fullName>
    </submittedName>
</protein>